<proteinExistence type="predicted"/>
<organism evidence="2">
    <name type="scientific">Sesamum calycinum</name>
    <dbReference type="NCBI Taxonomy" id="2727403"/>
    <lineage>
        <taxon>Eukaryota</taxon>
        <taxon>Viridiplantae</taxon>
        <taxon>Streptophyta</taxon>
        <taxon>Embryophyta</taxon>
        <taxon>Tracheophyta</taxon>
        <taxon>Spermatophyta</taxon>
        <taxon>Magnoliopsida</taxon>
        <taxon>eudicotyledons</taxon>
        <taxon>Gunneridae</taxon>
        <taxon>Pentapetalae</taxon>
        <taxon>asterids</taxon>
        <taxon>lamiids</taxon>
        <taxon>Lamiales</taxon>
        <taxon>Pedaliaceae</taxon>
        <taxon>Sesamum</taxon>
    </lineage>
</organism>
<dbReference type="Pfam" id="PF17181">
    <property type="entry name" value="EPF"/>
    <property type="match status" value="1"/>
</dbReference>
<dbReference type="PANTHER" id="PTHR47273">
    <property type="entry name" value="EXPRESSED PROTEIN"/>
    <property type="match status" value="1"/>
</dbReference>
<sequence>MTSSNSRICFTLLCVFLIFFTRIQAASETGLKKPENKAAATSKRILQGSVPPSCTGQCGGCTPCNRVLVKVPPGDNYVWHAVNLPKFESKNVQKKAETADYGEVIVLPPPPQPPPNCTGKCRGCQPCVPVQRRGPKFPGTDYYRYICPAIATGKLDLLAELYGREEMVKWAGYGDEKLSTVLIDGKLLCRGSGGNDEAYPVSGATVGVFCGARGKAKQAWSKGSTDSYGEFVIDVPSHLHAIQT</sequence>
<protein>
    <submittedName>
        <fullName evidence="2">Uncharacterized protein</fullName>
    </submittedName>
</protein>
<name>A0AAW2Q5T6_9LAMI</name>
<feature type="signal peptide" evidence="1">
    <location>
        <begin position="1"/>
        <end position="25"/>
    </location>
</feature>
<comment type="caution">
    <text evidence="2">The sequence shown here is derived from an EMBL/GenBank/DDBJ whole genome shotgun (WGS) entry which is preliminary data.</text>
</comment>
<accession>A0AAW2Q5T6</accession>
<dbReference type="EMBL" id="JACGWM010000007">
    <property type="protein sequence ID" value="KAL0363117.1"/>
    <property type="molecule type" value="Genomic_DNA"/>
</dbReference>
<reference evidence="2" key="2">
    <citation type="journal article" date="2024" name="Plant">
        <title>Genomic evolution and insights into agronomic trait innovations of Sesamum species.</title>
        <authorList>
            <person name="Miao H."/>
            <person name="Wang L."/>
            <person name="Qu L."/>
            <person name="Liu H."/>
            <person name="Sun Y."/>
            <person name="Le M."/>
            <person name="Wang Q."/>
            <person name="Wei S."/>
            <person name="Zheng Y."/>
            <person name="Lin W."/>
            <person name="Duan Y."/>
            <person name="Cao H."/>
            <person name="Xiong S."/>
            <person name="Wang X."/>
            <person name="Wei L."/>
            <person name="Li C."/>
            <person name="Ma Q."/>
            <person name="Ju M."/>
            <person name="Zhao R."/>
            <person name="Li G."/>
            <person name="Mu C."/>
            <person name="Tian Q."/>
            <person name="Mei H."/>
            <person name="Zhang T."/>
            <person name="Gao T."/>
            <person name="Zhang H."/>
        </authorList>
    </citation>
    <scope>NUCLEOTIDE SEQUENCE</scope>
    <source>
        <strain evidence="2">KEN8</strain>
    </source>
</reference>
<feature type="chain" id="PRO_5043878817" evidence="1">
    <location>
        <begin position="26"/>
        <end position="244"/>
    </location>
</feature>
<gene>
    <name evidence="2" type="ORF">Scaly_1266900</name>
</gene>
<evidence type="ECO:0000256" key="1">
    <source>
        <dbReference type="SAM" id="SignalP"/>
    </source>
</evidence>
<evidence type="ECO:0000313" key="2">
    <source>
        <dbReference type="EMBL" id="KAL0363117.1"/>
    </source>
</evidence>
<keyword evidence="1" id="KW-0732">Signal</keyword>
<dbReference type="AlphaFoldDB" id="A0AAW2Q5T6"/>
<dbReference type="PANTHER" id="PTHR47273:SF6">
    <property type="entry name" value="POLLEN OLE E 1 ALLERGEN AND EXTENSIN FAMILY PROTEIN"/>
    <property type="match status" value="1"/>
</dbReference>
<reference evidence="2" key="1">
    <citation type="submission" date="2020-06" db="EMBL/GenBank/DDBJ databases">
        <authorList>
            <person name="Li T."/>
            <person name="Hu X."/>
            <person name="Zhang T."/>
            <person name="Song X."/>
            <person name="Zhang H."/>
            <person name="Dai N."/>
            <person name="Sheng W."/>
            <person name="Hou X."/>
            <person name="Wei L."/>
        </authorList>
    </citation>
    <scope>NUCLEOTIDE SEQUENCE</scope>
    <source>
        <strain evidence="2">KEN8</strain>
        <tissue evidence="2">Leaf</tissue>
    </source>
</reference>